<dbReference type="AlphaFoldDB" id="A0AA38IEM4"/>
<accession>A0AA38IEM4</accession>
<keyword evidence="2" id="KW-1185">Reference proteome</keyword>
<name>A0AA38IEM4_9CUCU</name>
<dbReference type="Proteomes" id="UP001168821">
    <property type="component" value="Unassembled WGS sequence"/>
</dbReference>
<comment type="caution">
    <text evidence="1">The sequence shown here is derived from an EMBL/GenBank/DDBJ whole genome shotgun (WGS) entry which is preliminary data.</text>
</comment>
<reference evidence="1" key="1">
    <citation type="journal article" date="2023" name="G3 (Bethesda)">
        <title>Whole genome assemblies of Zophobas morio and Tenebrio molitor.</title>
        <authorList>
            <person name="Kaur S."/>
            <person name="Stinson S.A."/>
            <person name="diCenzo G.C."/>
        </authorList>
    </citation>
    <scope>NUCLEOTIDE SEQUENCE</scope>
    <source>
        <strain evidence="1">QUZm001</strain>
    </source>
</reference>
<sequence length="101" mass="11984">MLLYCFGHCSSFLQFLYVFHNHYGFGFSIKSRGYRVNSSCTIRRATIDRKQLIAASTGRSDNWSQRQLVAVTIDRNTIRRKYNWSHATIDRRRKMIAFIEK</sequence>
<evidence type="ECO:0000313" key="2">
    <source>
        <dbReference type="Proteomes" id="UP001168821"/>
    </source>
</evidence>
<organism evidence="1 2">
    <name type="scientific">Zophobas morio</name>
    <dbReference type="NCBI Taxonomy" id="2755281"/>
    <lineage>
        <taxon>Eukaryota</taxon>
        <taxon>Metazoa</taxon>
        <taxon>Ecdysozoa</taxon>
        <taxon>Arthropoda</taxon>
        <taxon>Hexapoda</taxon>
        <taxon>Insecta</taxon>
        <taxon>Pterygota</taxon>
        <taxon>Neoptera</taxon>
        <taxon>Endopterygota</taxon>
        <taxon>Coleoptera</taxon>
        <taxon>Polyphaga</taxon>
        <taxon>Cucujiformia</taxon>
        <taxon>Tenebrionidae</taxon>
        <taxon>Zophobas</taxon>
    </lineage>
</organism>
<dbReference type="EMBL" id="JALNTZ010000004">
    <property type="protein sequence ID" value="KAJ3655292.1"/>
    <property type="molecule type" value="Genomic_DNA"/>
</dbReference>
<proteinExistence type="predicted"/>
<gene>
    <name evidence="1" type="ORF">Zmor_014427</name>
</gene>
<protein>
    <submittedName>
        <fullName evidence="1">Uncharacterized protein</fullName>
    </submittedName>
</protein>
<evidence type="ECO:0000313" key="1">
    <source>
        <dbReference type="EMBL" id="KAJ3655292.1"/>
    </source>
</evidence>